<dbReference type="AlphaFoldDB" id="A0A8K0E6M1"/>
<comment type="caution">
    <text evidence="17">The sequence shown here is derived from an EMBL/GenBank/DDBJ whole genome shotgun (WGS) entry which is preliminary data.</text>
</comment>
<dbReference type="PANTHER" id="PTHR13683:SF826">
    <property type="entry name" value="ASPARTYL PROTEASE FAMILY PROTEIN 1"/>
    <property type="match status" value="1"/>
</dbReference>
<proteinExistence type="inferred from homology"/>
<keyword evidence="11" id="KW-0449">Lipoprotein</keyword>
<feature type="active site" evidence="12">
    <location>
        <position position="333"/>
    </location>
</feature>
<dbReference type="GO" id="GO:0005886">
    <property type="term" value="C:plasma membrane"/>
    <property type="evidence" value="ECO:0007669"/>
    <property type="project" value="UniProtKB-SubCell"/>
</dbReference>
<keyword evidence="4" id="KW-0336">GPI-anchor</keyword>
<dbReference type="Pfam" id="PF14543">
    <property type="entry name" value="TAXi_N"/>
    <property type="match status" value="1"/>
</dbReference>
<evidence type="ECO:0000256" key="8">
    <source>
        <dbReference type="ARBA" id="ARBA00022801"/>
    </source>
</evidence>
<evidence type="ECO:0000256" key="1">
    <source>
        <dbReference type="ARBA" id="ARBA00004609"/>
    </source>
</evidence>
<feature type="region of interest" description="Disordered" evidence="14">
    <location>
        <begin position="465"/>
        <end position="502"/>
    </location>
</feature>
<organism evidence="17 18">
    <name type="scientific">Rhamnella rubrinervis</name>
    <dbReference type="NCBI Taxonomy" id="2594499"/>
    <lineage>
        <taxon>Eukaryota</taxon>
        <taxon>Viridiplantae</taxon>
        <taxon>Streptophyta</taxon>
        <taxon>Embryophyta</taxon>
        <taxon>Tracheophyta</taxon>
        <taxon>Spermatophyta</taxon>
        <taxon>Magnoliopsida</taxon>
        <taxon>eudicotyledons</taxon>
        <taxon>Gunneridae</taxon>
        <taxon>Pentapetalae</taxon>
        <taxon>rosids</taxon>
        <taxon>fabids</taxon>
        <taxon>Rosales</taxon>
        <taxon>Rhamnaceae</taxon>
        <taxon>rhamnoid group</taxon>
        <taxon>Rhamneae</taxon>
        <taxon>Rhamnella</taxon>
    </lineage>
</organism>
<dbReference type="Pfam" id="PF14541">
    <property type="entry name" value="TAXi_C"/>
    <property type="match status" value="1"/>
</dbReference>
<dbReference type="PROSITE" id="PS51767">
    <property type="entry name" value="PEPTIDASE_A1"/>
    <property type="match status" value="1"/>
</dbReference>
<evidence type="ECO:0000256" key="15">
    <source>
        <dbReference type="SAM" id="SignalP"/>
    </source>
</evidence>
<keyword evidence="18" id="KW-1185">Reference proteome</keyword>
<gene>
    <name evidence="17" type="ORF">FNV43_RR18628</name>
</gene>
<evidence type="ECO:0000256" key="3">
    <source>
        <dbReference type="ARBA" id="ARBA00022475"/>
    </source>
</evidence>
<dbReference type="GO" id="GO:0098552">
    <property type="term" value="C:side of membrane"/>
    <property type="evidence" value="ECO:0007669"/>
    <property type="project" value="UniProtKB-KW"/>
</dbReference>
<feature type="domain" description="Peptidase A1" evidence="16">
    <location>
        <begin position="111"/>
        <end position="451"/>
    </location>
</feature>
<keyword evidence="5 13" id="KW-0645">Protease</keyword>
<evidence type="ECO:0000256" key="2">
    <source>
        <dbReference type="ARBA" id="ARBA00007447"/>
    </source>
</evidence>
<dbReference type="InterPro" id="IPR001969">
    <property type="entry name" value="Aspartic_peptidase_AS"/>
</dbReference>
<dbReference type="InterPro" id="IPR021109">
    <property type="entry name" value="Peptidase_aspartic_dom_sf"/>
</dbReference>
<name>A0A8K0E6M1_9ROSA</name>
<feature type="compositionally biased region" description="Polar residues" evidence="14">
    <location>
        <begin position="483"/>
        <end position="493"/>
    </location>
</feature>
<keyword evidence="7 13" id="KW-0064">Aspartyl protease</keyword>
<feature type="active site" evidence="12">
    <location>
        <position position="129"/>
    </location>
</feature>
<sequence length="526" mass="57680">MAWACTCTANRSFSFVHVVLLFFVLVWGSQRCDGFGTFGFDIHHRFSDPVMEILGADGLPEKGTLPYYAAMTHRDQLVKRRHLASDVDQTTPLAFAYGNRTYQLPPFAYLHYANVSVGTPSTSYLVALDTGSDVFWLPCDCSSCIRGIKFSNGDIQDFSIYSPNNSSTSKKIPCSSSLCSPRRCAIEATECPYQVVYLSNGTSSTGILVEDVLHLTTDDGKQENVEANITFGCGKVQTGSFLEGGAPNGLFGLGMENISVPSILASQGHALNSFSMCFGLDGLGRIRFGDNGSLGQGETPFNLRRLHPFYNVTITQISLGGKPADLEFSAIFDSGTSFSYLNDPAYTQISESFNMLTKEKRHSNTSDSPFEYCYELSPNQTIFELPKLNLTMKGGDQYVVFDPILQLKFDNGEQGYCLAVVKSEDVNIIGQNFMTGYRIIFDREKMVLGWKESNCYNDEGTNTLPINPSDSPAISPDTGVTPEATSGTSNTSRIPAADPPSKNHSPKLNFFTLSLILILFPFFAIV</sequence>
<evidence type="ECO:0000256" key="14">
    <source>
        <dbReference type="SAM" id="MobiDB-lite"/>
    </source>
</evidence>
<dbReference type="PROSITE" id="PS00141">
    <property type="entry name" value="ASP_PROTEASE"/>
    <property type="match status" value="2"/>
</dbReference>
<evidence type="ECO:0000313" key="17">
    <source>
        <dbReference type="EMBL" id="KAF3440344.1"/>
    </source>
</evidence>
<dbReference type="OrthoDB" id="2747330at2759"/>
<evidence type="ECO:0000256" key="12">
    <source>
        <dbReference type="PIRSR" id="PIRSR601461-1"/>
    </source>
</evidence>
<accession>A0A8K0E6M1</accession>
<feature type="chain" id="PRO_5035442393" description="Peptidase A1 domain-containing protein" evidence="15">
    <location>
        <begin position="29"/>
        <end position="526"/>
    </location>
</feature>
<dbReference type="GO" id="GO:0006508">
    <property type="term" value="P:proteolysis"/>
    <property type="evidence" value="ECO:0007669"/>
    <property type="project" value="UniProtKB-KW"/>
</dbReference>
<dbReference type="Proteomes" id="UP000796880">
    <property type="component" value="Unassembled WGS sequence"/>
</dbReference>
<evidence type="ECO:0000256" key="6">
    <source>
        <dbReference type="ARBA" id="ARBA00022729"/>
    </source>
</evidence>
<keyword evidence="6 15" id="KW-0732">Signal</keyword>
<keyword evidence="8 13" id="KW-0378">Hydrolase</keyword>
<comment type="similarity">
    <text evidence="2 13">Belongs to the peptidase A1 family.</text>
</comment>
<dbReference type="Gene3D" id="2.40.70.10">
    <property type="entry name" value="Acid Proteases"/>
    <property type="match status" value="2"/>
</dbReference>
<evidence type="ECO:0000256" key="9">
    <source>
        <dbReference type="ARBA" id="ARBA00023136"/>
    </source>
</evidence>
<feature type="signal peptide" evidence="15">
    <location>
        <begin position="1"/>
        <end position="28"/>
    </location>
</feature>
<evidence type="ECO:0000259" key="16">
    <source>
        <dbReference type="PROSITE" id="PS51767"/>
    </source>
</evidence>
<protein>
    <recommendedName>
        <fullName evidence="16">Peptidase A1 domain-containing protein</fullName>
    </recommendedName>
</protein>
<dbReference type="FunFam" id="2.40.70.10:FF:000014">
    <property type="entry name" value="Aspartyl protease family protein 1"/>
    <property type="match status" value="1"/>
</dbReference>
<evidence type="ECO:0000256" key="4">
    <source>
        <dbReference type="ARBA" id="ARBA00022622"/>
    </source>
</evidence>
<comment type="subcellular location">
    <subcellularLocation>
        <location evidence="1">Cell membrane</location>
        <topology evidence="1">Lipid-anchor</topology>
        <topology evidence="1">GPI-anchor</topology>
    </subcellularLocation>
</comment>
<dbReference type="EMBL" id="VOIH02000008">
    <property type="protein sequence ID" value="KAF3440344.1"/>
    <property type="molecule type" value="Genomic_DNA"/>
</dbReference>
<evidence type="ECO:0000313" key="18">
    <source>
        <dbReference type="Proteomes" id="UP000796880"/>
    </source>
</evidence>
<keyword evidence="9" id="KW-0472">Membrane</keyword>
<reference evidence="17" key="1">
    <citation type="submission" date="2020-03" db="EMBL/GenBank/DDBJ databases">
        <title>A high-quality chromosome-level genome assembly of a woody plant with both climbing and erect habits, Rhamnella rubrinervis.</title>
        <authorList>
            <person name="Lu Z."/>
            <person name="Yang Y."/>
            <person name="Zhu X."/>
            <person name="Sun Y."/>
        </authorList>
    </citation>
    <scope>NUCLEOTIDE SEQUENCE</scope>
    <source>
        <strain evidence="17">BYM</strain>
        <tissue evidence="17">Leaf</tissue>
    </source>
</reference>
<dbReference type="SUPFAM" id="SSF50630">
    <property type="entry name" value="Acid proteases"/>
    <property type="match status" value="1"/>
</dbReference>
<dbReference type="PANTHER" id="PTHR13683">
    <property type="entry name" value="ASPARTYL PROTEASES"/>
    <property type="match status" value="1"/>
</dbReference>
<keyword evidence="10" id="KW-0325">Glycoprotein</keyword>
<evidence type="ECO:0000256" key="5">
    <source>
        <dbReference type="ARBA" id="ARBA00022670"/>
    </source>
</evidence>
<keyword evidence="3" id="KW-1003">Cell membrane</keyword>
<dbReference type="GO" id="GO:0004190">
    <property type="term" value="F:aspartic-type endopeptidase activity"/>
    <property type="evidence" value="ECO:0007669"/>
    <property type="project" value="UniProtKB-KW"/>
</dbReference>
<evidence type="ECO:0000256" key="13">
    <source>
        <dbReference type="RuleBase" id="RU000454"/>
    </source>
</evidence>
<dbReference type="InterPro" id="IPR001461">
    <property type="entry name" value="Aspartic_peptidase_A1"/>
</dbReference>
<dbReference type="InterPro" id="IPR032799">
    <property type="entry name" value="TAXi_C"/>
</dbReference>
<dbReference type="FunFam" id="2.40.70.10:FF:000012">
    <property type="entry name" value="Aspartyl protease family protein 1"/>
    <property type="match status" value="1"/>
</dbReference>
<dbReference type="InterPro" id="IPR033121">
    <property type="entry name" value="PEPTIDASE_A1"/>
</dbReference>
<dbReference type="InterPro" id="IPR032861">
    <property type="entry name" value="TAXi_N"/>
</dbReference>
<dbReference type="PRINTS" id="PR00792">
    <property type="entry name" value="PEPSIN"/>
</dbReference>
<evidence type="ECO:0000256" key="11">
    <source>
        <dbReference type="ARBA" id="ARBA00023288"/>
    </source>
</evidence>
<evidence type="ECO:0000256" key="10">
    <source>
        <dbReference type="ARBA" id="ARBA00023180"/>
    </source>
</evidence>
<evidence type="ECO:0000256" key="7">
    <source>
        <dbReference type="ARBA" id="ARBA00022750"/>
    </source>
</evidence>